<dbReference type="Proteomes" id="UP000245678">
    <property type="component" value="Unassembled WGS sequence"/>
</dbReference>
<evidence type="ECO:0000313" key="1">
    <source>
        <dbReference type="EMBL" id="PWK70883.1"/>
    </source>
</evidence>
<dbReference type="AlphaFoldDB" id="A0A316HFU2"/>
<proteinExistence type="predicted"/>
<keyword evidence="2" id="KW-1185">Reference proteome</keyword>
<gene>
    <name evidence="1" type="ORF">LX99_04591</name>
</gene>
<dbReference type="RefSeq" id="WP_211319078.1">
    <property type="nucleotide sequence ID" value="NZ_QGHA01000014.1"/>
</dbReference>
<comment type="caution">
    <text evidence="1">The sequence shown here is derived from an EMBL/GenBank/DDBJ whole genome shotgun (WGS) entry which is preliminary data.</text>
</comment>
<protein>
    <recommendedName>
        <fullName evidence="3">Lipoprotein</fullName>
    </recommendedName>
</protein>
<organism evidence="1 2">
    <name type="scientific">Mucilaginibacter oryzae</name>
    <dbReference type="NCBI Taxonomy" id="468058"/>
    <lineage>
        <taxon>Bacteria</taxon>
        <taxon>Pseudomonadati</taxon>
        <taxon>Bacteroidota</taxon>
        <taxon>Sphingobacteriia</taxon>
        <taxon>Sphingobacteriales</taxon>
        <taxon>Sphingobacteriaceae</taxon>
        <taxon>Mucilaginibacter</taxon>
    </lineage>
</organism>
<dbReference type="EMBL" id="QGHA01000014">
    <property type="protein sequence ID" value="PWK70883.1"/>
    <property type="molecule type" value="Genomic_DNA"/>
</dbReference>
<sequence>MIILYAKRSIIIATIILLAACGIGSAQKHKSVPAKTTDGITYEEQLNQCKSGYPFTQWRKMVDDGLDQYTEENCDKAKVIFDKLIDGLIKAGEKAAENQKVELFKNAVLALNSLNDETDGSLIETGEREELCELIDKITIAAGLDPKNYSDGDGIAYEWRQW</sequence>
<dbReference type="PROSITE" id="PS51257">
    <property type="entry name" value="PROKAR_LIPOPROTEIN"/>
    <property type="match status" value="1"/>
</dbReference>
<accession>A0A316HFU2</accession>
<name>A0A316HFU2_9SPHI</name>
<evidence type="ECO:0008006" key="3">
    <source>
        <dbReference type="Google" id="ProtNLM"/>
    </source>
</evidence>
<evidence type="ECO:0000313" key="2">
    <source>
        <dbReference type="Proteomes" id="UP000245678"/>
    </source>
</evidence>
<reference evidence="1 2" key="1">
    <citation type="submission" date="2018-05" db="EMBL/GenBank/DDBJ databases">
        <title>Genomic Encyclopedia of Archaeal and Bacterial Type Strains, Phase II (KMG-II): from individual species to whole genera.</title>
        <authorList>
            <person name="Goeker M."/>
        </authorList>
    </citation>
    <scope>NUCLEOTIDE SEQUENCE [LARGE SCALE GENOMIC DNA]</scope>
    <source>
        <strain evidence="1 2">DSM 19975</strain>
    </source>
</reference>